<dbReference type="PANTHER" id="PTHR21666">
    <property type="entry name" value="PEPTIDASE-RELATED"/>
    <property type="match status" value="1"/>
</dbReference>
<proteinExistence type="predicted"/>
<feature type="domain" description="M23ase beta-sheet core" evidence="3">
    <location>
        <begin position="198"/>
        <end position="299"/>
    </location>
</feature>
<feature type="transmembrane region" description="Helical" evidence="2">
    <location>
        <begin position="30"/>
        <end position="52"/>
    </location>
</feature>
<evidence type="ECO:0000259" key="3">
    <source>
        <dbReference type="Pfam" id="PF01551"/>
    </source>
</evidence>
<protein>
    <recommendedName>
        <fullName evidence="3">M23ase beta-sheet core domain-containing protein</fullName>
    </recommendedName>
</protein>
<dbReference type="Proteomes" id="UP000216339">
    <property type="component" value="Unassembled WGS sequence"/>
</dbReference>
<dbReference type="OrthoDB" id="9810477at2"/>
<evidence type="ECO:0000256" key="2">
    <source>
        <dbReference type="SAM" id="Phobius"/>
    </source>
</evidence>
<keyword evidence="2" id="KW-0812">Transmembrane</keyword>
<dbReference type="RefSeq" id="WP_095510241.1">
    <property type="nucleotide sequence ID" value="NZ_MQWD01000001.1"/>
</dbReference>
<sequence length="327" mass="36076">MPDNRYFYYDHDACTFVEVEPSRKGLWLKVGAIACLSLVLSAVGVGVLSTFLTSPTEIAQAEEIDALRGQLASTHSQLTSFTEELEHLAETDREIYRTVLNAEPISEDEFRLGVGGSENNRFARFSTPTAELLTETSETFDRLERQLELQSRSYDEIKSLASDRDAVLRQQPAILPLKNARLTSGFGMRYHPILRVSRMHAGVDFPTPVGTPLYAAGDGRVRFVGTRGGYGNVIEIEHPLAGKITRYAHLSRVASGITEGALVRRGQTVAYSGNTGLSTAPHLHYEVRLMNAEESPINPVATFVPDVTPAQYRELVEAARSQTVSFD</sequence>
<name>A0A271IZD8_9BACT</name>
<dbReference type="Pfam" id="PF01551">
    <property type="entry name" value="Peptidase_M23"/>
    <property type="match status" value="1"/>
</dbReference>
<dbReference type="EMBL" id="MQWD01000001">
    <property type="protein sequence ID" value="PAP76582.1"/>
    <property type="molecule type" value="Genomic_DNA"/>
</dbReference>
<evidence type="ECO:0000313" key="4">
    <source>
        <dbReference type="EMBL" id="PAP76582.1"/>
    </source>
</evidence>
<evidence type="ECO:0000313" key="5">
    <source>
        <dbReference type="Proteomes" id="UP000216339"/>
    </source>
</evidence>
<dbReference type="InterPro" id="IPR016047">
    <property type="entry name" value="M23ase_b-sheet_dom"/>
</dbReference>
<keyword evidence="2" id="KW-0472">Membrane</keyword>
<keyword evidence="2" id="KW-1133">Transmembrane helix</keyword>
<dbReference type="GO" id="GO:0004222">
    <property type="term" value="F:metalloendopeptidase activity"/>
    <property type="evidence" value="ECO:0007669"/>
    <property type="project" value="TreeGrafter"/>
</dbReference>
<dbReference type="Gene3D" id="2.70.70.10">
    <property type="entry name" value="Glucose Permease (Domain IIA)"/>
    <property type="match status" value="1"/>
</dbReference>
<reference evidence="4 5" key="1">
    <citation type="submission" date="2016-11" db="EMBL/GenBank/DDBJ databases">
        <title>Study of marine rhodopsin-containing bacteria.</title>
        <authorList>
            <person name="Yoshizawa S."/>
            <person name="Kumagai Y."/>
            <person name="Kogure K."/>
        </authorList>
    </citation>
    <scope>NUCLEOTIDE SEQUENCE [LARGE SCALE GENOMIC DNA]</scope>
    <source>
        <strain evidence="4 5">SAORIC-28</strain>
    </source>
</reference>
<dbReference type="PANTHER" id="PTHR21666:SF289">
    <property type="entry name" value="L-ALA--D-GLU ENDOPEPTIDASE"/>
    <property type="match status" value="1"/>
</dbReference>
<dbReference type="CDD" id="cd12797">
    <property type="entry name" value="M23_peptidase"/>
    <property type="match status" value="1"/>
</dbReference>
<dbReference type="InterPro" id="IPR011055">
    <property type="entry name" value="Dup_hybrid_motif"/>
</dbReference>
<organism evidence="4 5">
    <name type="scientific">Rubrivirga marina</name>
    <dbReference type="NCBI Taxonomy" id="1196024"/>
    <lineage>
        <taxon>Bacteria</taxon>
        <taxon>Pseudomonadati</taxon>
        <taxon>Rhodothermota</taxon>
        <taxon>Rhodothermia</taxon>
        <taxon>Rhodothermales</taxon>
        <taxon>Rubricoccaceae</taxon>
        <taxon>Rubrivirga</taxon>
    </lineage>
</organism>
<keyword evidence="5" id="KW-1185">Reference proteome</keyword>
<dbReference type="SUPFAM" id="SSF51261">
    <property type="entry name" value="Duplicated hybrid motif"/>
    <property type="match status" value="1"/>
</dbReference>
<accession>A0A271IZD8</accession>
<gene>
    <name evidence="4" type="ORF">BSZ37_09085</name>
</gene>
<evidence type="ECO:0000256" key="1">
    <source>
        <dbReference type="ARBA" id="ARBA00022729"/>
    </source>
</evidence>
<keyword evidence="1" id="KW-0732">Signal</keyword>
<dbReference type="InterPro" id="IPR050570">
    <property type="entry name" value="Cell_wall_metabolism_enzyme"/>
</dbReference>
<comment type="caution">
    <text evidence="4">The sequence shown here is derived from an EMBL/GenBank/DDBJ whole genome shotgun (WGS) entry which is preliminary data.</text>
</comment>
<dbReference type="AlphaFoldDB" id="A0A271IZD8"/>